<organism evidence="1 2">
    <name type="scientific">Tieghemostelium lacteum</name>
    <name type="common">Slime mold</name>
    <name type="synonym">Dictyostelium lacteum</name>
    <dbReference type="NCBI Taxonomy" id="361077"/>
    <lineage>
        <taxon>Eukaryota</taxon>
        <taxon>Amoebozoa</taxon>
        <taxon>Evosea</taxon>
        <taxon>Eumycetozoa</taxon>
        <taxon>Dictyostelia</taxon>
        <taxon>Dictyosteliales</taxon>
        <taxon>Raperosteliaceae</taxon>
        <taxon>Tieghemostelium</taxon>
    </lineage>
</organism>
<name>A0A151Z9H4_TIELA</name>
<protein>
    <submittedName>
        <fullName evidence="1">Uncharacterized protein</fullName>
    </submittedName>
</protein>
<evidence type="ECO:0000313" key="1">
    <source>
        <dbReference type="EMBL" id="KYQ90589.1"/>
    </source>
</evidence>
<gene>
    <name evidence="1" type="ORF">DLAC_11765</name>
</gene>
<dbReference type="EMBL" id="LODT01000037">
    <property type="protein sequence ID" value="KYQ90589.1"/>
    <property type="molecule type" value="Genomic_DNA"/>
</dbReference>
<reference evidence="1 2" key="1">
    <citation type="submission" date="2015-12" db="EMBL/GenBank/DDBJ databases">
        <title>Dictyostelia acquired genes for synthesis and detection of signals that induce cell-type specialization by lateral gene transfer from prokaryotes.</title>
        <authorList>
            <person name="Gloeckner G."/>
            <person name="Schaap P."/>
        </authorList>
    </citation>
    <scope>NUCLEOTIDE SEQUENCE [LARGE SCALE GENOMIC DNA]</scope>
    <source>
        <strain evidence="1 2">TK</strain>
    </source>
</reference>
<comment type="caution">
    <text evidence="1">The sequence shown here is derived from an EMBL/GenBank/DDBJ whole genome shotgun (WGS) entry which is preliminary data.</text>
</comment>
<sequence>MFKSKGIDKILVLFKENNYSEIFKIFKEYTDEVKNIDPLEIHQMVSNIIISTISYGNVDLLFQIIDHVAEFDHYHVKVKLKNQNLEKLYENSNDQRIHQLVIENSDMWAANSNIILDHCYHKNIESELLLDCVDFISSHFRLLLGIKTSVFVPVIIQKSLSSMQSTSLLKLKQNLKIPDTLEFSNQIKLNYFLDFLIATEQCHWMQIDFKSPQDISNIIWIVFQTLIRLIEYKVYTKATQLEIVQKLLKFFSIGFVTAPILLEKLKQAILLNFALANRFLYSNGTFLNTFVDFLLSFQDDIQQRKKTLEVLLALHHKGTFLAEIKAIIRSVKYLGLDDLQSINKVVESIEYKSNSFLEELIQCFGTKILEYDGFKSKHIMRSTTLKQIIDIDIFLSVNNNNNSNNNNKNNGISFIQIPKLILRSILLMSFHYVDPESLFDNREFIPWRIVICLTCKYLLNLGQEIFSKYNFPHIFPKRAISYGQYCLYQECPFVLNNKNLPYIQINSKRKFDHVQKLSMVVLQHNESIAEKILKQPFKNLTDLSITFATKFYNVDTILESCKSTIIELHLEFTINCFPTNIVTNIIFNKHQYPQLLSIWSNIAITTELSEQLKQISTLRTLNDITYNFTWKNVQK</sequence>
<evidence type="ECO:0000313" key="2">
    <source>
        <dbReference type="Proteomes" id="UP000076078"/>
    </source>
</evidence>
<dbReference type="InParanoid" id="A0A151Z9H4"/>
<dbReference type="AlphaFoldDB" id="A0A151Z9H4"/>
<keyword evidence="2" id="KW-1185">Reference proteome</keyword>
<proteinExistence type="predicted"/>
<dbReference type="Proteomes" id="UP000076078">
    <property type="component" value="Unassembled WGS sequence"/>
</dbReference>
<accession>A0A151Z9H4</accession>